<dbReference type="GO" id="GO:0005886">
    <property type="term" value="C:plasma membrane"/>
    <property type="evidence" value="ECO:0007669"/>
    <property type="project" value="UniProtKB-SubCell"/>
</dbReference>
<proteinExistence type="inferred from homology"/>
<dbReference type="Proteomes" id="UP000240811">
    <property type="component" value="Unassembled WGS sequence"/>
</dbReference>
<evidence type="ECO:0000256" key="3">
    <source>
        <dbReference type="ARBA" id="ARBA00022670"/>
    </source>
</evidence>
<keyword evidence="7 9" id="KW-1133">Transmembrane helix</keyword>
<evidence type="ECO:0000256" key="2">
    <source>
        <dbReference type="ARBA" id="ARBA00022475"/>
    </source>
</evidence>
<keyword evidence="2 9" id="KW-1003">Cell membrane</keyword>
<feature type="transmembrane region" description="Helical" evidence="9">
    <location>
        <begin position="93"/>
        <end position="114"/>
    </location>
</feature>
<feature type="transmembrane region" description="Helical" evidence="9">
    <location>
        <begin position="7"/>
        <end position="27"/>
    </location>
</feature>
<reference evidence="12" key="1">
    <citation type="submission" date="2018-02" db="EMBL/GenBank/DDBJ databases">
        <title>Genome sequence of Candidatus Liberibacter europaeus.</title>
        <authorList>
            <person name="Frampton R.A."/>
            <person name="Thompson S.M."/>
            <person name="David C."/>
            <person name="Addison S.M."/>
            <person name="Smith G.R."/>
        </authorList>
    </citation>
    <scope>NUCLEOTIDE SEQUENCE [LARGE SCALE GENOMIC DNA]</scope>
</reference>
<evidence type="ECO:0000313" key="11">
    <source>
        <dbReference type="EMBL" id="PTL87058.1"/>
    </source>
</evidence>
<keyword evidence="4 9" id="KW-0812">Transmembrane</keyword>
<dbReference type="HAMAP" id="MF_00161">
    <property type="entry name" value="LspA"/>
    <property type="match status" value="1"/>
</dbReference>
<protein>
    <recommendedName>
        <fullName evidence="9">Lipoprotein signal peptidase</fullName>
        <ecNumber evidence="9">3.4.23.36</ecNumber>
    </recommendedName>
    <alternativeName>
        <fullName evidence="9">Prolipoprotein signal peptidase</fullName>
    </alternativeName>
    <alternativeName>
        <fullName evidence="9">Signal peptidase II</fullName>
        <shortName evidence="9">SPase II</shortName>
    </alternativeName>
</protein>
<feature type="active site" evidence="9">
    <location>
        <position position="117"/>
    </location>
</feature>
<comment type="function">
    <text evidence="9">This protein specifically catalyzes the removal of signal peptides from prolipoproteins.</text>
</comment>
<dbReference type="GO" id="GO:0006508">
    <property type="term" value="P:proteolysis"/>
    <property type="evidence" value="ECO:0007669"/>
    <property type="project" value="UniProtKB-KW"/>
</dbReference>
<accession>A0A2T4VZ71</accession>
<keyword evidence="6 9" id="KW-0378">Hydrolase</keyword>
<evidence type="ECO:0000256" key="7">
    <source>
        <dbReference type="ARBA" id="ARBA00022989"/>
    </source>
</evidence>
<keyword evidence="3 9" id="KW-0645">Protease</keyword>
<dbReference type="NCBIfam" id="TIGR00077">
    <property type="entry name" value="lspA"/>
    <property type="match status" value="1"/>
</dbReference>
<dbReference type="AlphaFoldDB" id="A0A2T4VZ71"/>
<dbReference type="EMBL" id="PSQJ01000001">
    <property type="protein sequence ID" value="PTL87058.1"/>
    <property type="molecule type" value="Genomic_DNA"/>
</dbReference>
<evidence type="ECO:0000256" key="5">
    <source>
        <dbReference type="ARBA" id="ARBA00022750"/>
    </source>
</evidence>
<keyword evidence="5 9" id="KW-0064">Aspartyl protease</keyword>
<comment type="catalytic activity">
    <reaction evidence="9">
        <text>Release of signal peptides from bacterial membrane prolipoproteins. Hydrolyzes -Xaa-Yaa-Zaa-|-(S,diacylglyceryl)Cys-, in which Xaa is hydrophobic (preferably Leu), and Yaa (Ala or Ser) and Zaa (Gly or Ala) have small, neutral side chains.</text>
        <dbReference type="EC" id="3.4.23.36"/>
    </reaction>
</comment>
<evidence type="ECO:0000256" key="10">
    <source>
        <dbReference type="RuleBase" id="RU004181"/>
    </source>
</evidence>
<name>A0A2T4VZ71_9HYPH</name>
<evidence type="ECO:0000256" key="4">
    <source>
        <dbReference type="ARBA" id="ARBA00022692"/>
    </source>
</evidence>
<dbReference type="UniPathway" id="UPA00665"/>
<keyword evidence="8 9" id="KW-0472">Membrane</keyword>
<sequence length="161" mass="18476">MISCRYIIVFTVIICLLIIDQAIKIAVESYLTLHQPFDIFTFITLYRTHNPGVSFSMLSNISPWILITIRVLIIAFITFIWNKTPKNQLITNIGYMLTIAGALGNLMDNCLYGYVVDYLMIHTNTWSFAIFNFADSIISIGACLIVYNEILLWKKDKKSSF</sequence>
<dbReference type="PANTHER" id="PTHR33695:SF1">
    <property type="entry name" value="LIPOPROTEIN SIGNAL PEPTIDASE"/>
    <property type="match status" value="1"/>
</dbReference>
<dbReference type="PRINTS" id="PR00781">
    <property type="entry name" value="LIPOSIGPTASE"/>
</dbReference>
<organism evidence="11 12">
    <name type="scientific">Candidatus Liberibacter europaeus</name>
    <dbReference type="NCBI Taxonomy" id="744859"/>
    <lineage>
        <taxon>Bacteria</taxon>
        <taxon>Pseudomonadati</taxon>
        <taxon>Pseudomonadota</taxon>
        <taxon>Alphaproteobacteria</taxon>
        <taxon>Hyphomicrobiales</taxon>
        <taxon>Rhizobiaceae</taxon>
        <taxon>Liberibacter</taxon>
    </lineage>
</organism>
<dbReference type="InterPro" id="IPR001872">
    <property type="entry name" value="Peptidase_A8"/>
</dbReference>
<evidence type="ECO:0000256" key="9">
    <source>
        <dbReference type="HAMAP-Rule" id="MF_00161"/>
    </source>
</evidence>
<feature type="active site" evidence="9">
    <location>
        <position position="135"/>
    </location>
</feature>
<evidence type="ECO:0000256" key="1">
    <source>
        <dbReference type="ARBA" id="ARBA00006139"/>
    </source>
</evidence>
<evidence type="ECO:0000313" key="12">
    <source>
        <dbReference type="Proteomes" id="UP000240811"/>
    </source>
</evidence>
<comment type="pathway">
    <text evidence="9">Protein modification; lipoprotein biosynthesis (signal peptide cleavage).</text>
</comment>
<evidence type="ECO:0000256" key="6">
    <source>
        <dbReference type="ARBA" id="ARBA00022801"/>
    </source>
</evidence>
<comment type="caution">
    <text evidence="11">The sequence shown here is derived from an EMBL/GenBank/DDBJ whole genome shotgun (WGS) entry which is preliminary data.</text>
</comment>
<dbReference type="EC" id="3.4.23.36" evidence="9"/>
<evidence type="ECO:0000256" key="8">
    <source>
        <dbReference type="ARBA" id="ARBA00023136"/>
    </source>
</evidence>
<dbReference type="PANTHER" id="PTHR33695">
    <property type="entry name" value="LIPOPROTEIN SIGNAL PEPTIDASE"/>
    <property type="match status" value="1"/>
</dbReference>
<feature type="transmembrane region" description="Helical" evidence="9">
    <location>
        <begin position="126"/>
        <end position="147"/>
    </location>
</feature>
<gene>
    <name evidence="9" type="primary">lspA</name>
    <name evidence="11" type="ORF">C4617_01260</name>
</gene>
<dbReference type="GO" id="GO:0004190">
    <property type="term" value="F:aspartic-type endopeptidase activity"/>
    <property type="evidence" value="ECO:0007669"/>
    <property type="project" value="UniProtKB-UniRule"/>
</dbReference>
<feature type="transmembrane region" description="Helical" evidence="9">
    <location>
        <begin position="61"/>
        <end position="81"/>
    </location>
</feature>
<comment type="subcellular location">
    <subcellularLocation>
        <location evidence="9">Cell membrane</location>
        <topology evidence="9">Multi-pass membrane protein</topology>
    </subcellularLocation>
</comment>
<comment type="similarity">
    <text evidence="1 9 10">Belongs to the peptidase A8 family.</text>
</comment>
<dbReference type="Pfam" id="PF01252">
    <property type="entry name" value="Peptidase_A8"/>
    <property type="match status" value="1"/>
</dbReference>